<keyword evidence="3 5" id="KW-1133">Transmembrane helix</keyword>
<dbReference type="GO" id="GO:0016020">
    <property type="term" value="C:membrane"/>
    <property type="evidence" value="ECO:0007669"/>
    <property type="project" value="UniProtKB-SubCell"/>
</dbReference>
<feature type="signal peptide" evidence="8">
    <location>
        <begin position="1"/>
        <end position="21"/>
    </location>
</feature>
<feature type="chain" id="PRO_5035933081" description="EXPERA domain-containing protein" evidence="8">
    <location>
        <begin position="22"/>
        <end position="811"/>
    </location>
</feature>
<name>A0A8S4Q9D0_OWEFU</name>
<dbReference type="InterPro" id="IPR051987">
    <property type="entry name" value="Sigma-2_receptor-like"/>
</dbReference>
<comment type="subcellular location">
    <subcellularLocation>
        <location evidence="1">Membrane</location>
        <topology evidence="1">Multi-pass membrane protein</topology>
    </subcellularLocation>
</comment>
<dbReference type="OrthoDB" id="433124at2759"/>
<keyword evidence="2 5" id="KW-0812">Transmembrane</keyword>
<keyword evidence="11" id="KW-1185">Reference proteome</keyword>
<evidence type="ECO:0000313" key="11">
    <source>
        <dbReference type="Proteomes" id="UP000749559"/>
    </source>
</evidence>
<accession>A0A8S4Q9D0</accession>
<reference evidence="10" key="1">
    <citation type="submission" date="2022-03" db="EMBL/GenBank/DDBJ databases">
        <authorList>
            <person name="Martin C."/>
        </authorList>
    </citation>
    <scope>NUCLEOTIDE SEQUENCE</scope>
</reference>
<evidence type="ECO:0000256" key="3">
    <source>
        <dbReference type="ARBA" id="ARBA00022989"/>
    </source>
</evidence>
<evidence type="ECO:0000256" key="6">
    <source>
        <dbReference type="SAM" id="MobiDB-lite"/>
    </source>
</evidence>
<evidence type="ECO:0000256" key="1">
    <source>
        <dbReference type="ARBA" id="ARBA00004141"/>
    </source>
</evidence>
<evidence type="ECO:0000256" key="7">
    <source>
        <dbReference type="SAM" id="Phobius"/>
    </source>
</evidence>
<dbReference type="Pfam" id="PF05241">
    <property type="entry name" value="EBP"/>
    <property type="match status" value="1"/>
</dbReference>
<evidence type="ECO:0000256" key="2">
    <source>
        <dbReference type="ARBA" id="ARBA00022692"/>
    </source>
</evidence>
<proteinExistence type="predicted"/>
<dbReference type="GO" id="GO:0005783">
    <property type="term" value="C:endoplasmic reticulum"/>
    <property type="evidence" value="ECO:0007669"/>
    <property type="project" value="TreeGrafter"/>
</dbReference>
<dbReference type="PANTHER" id="PTHR31204:SF1">
    <property type="entry name" value="SIGMA INTRACELLULAR RECEPTOR 2"/>
    <property type="match status" value="1"/>
</dbReference>
<dbReference type="PROSITE" id="PS51751">
    <property type="entry name" value="EXPERA"/>
    <property type="match status" value="1"/>
</dbReference>
<dbReference type="InterPro" id="IPR033118">
    <property type="entry name" value="EXPERA"/>
</dbReference>
<feature type="transmembrane region" description="Helical" evidence="7">
    <location>
        <begin position="39"/>
        <end position="58"/>
    </location>
</feature>
<gene>
    <name evidence="10" type="ORF">OFUS_LOCUS25853</name>
</gene>
<protein>
    <recommendedName>
        <fullName evidence="9">EXPERA domain-containing protein</fullName>
    </recommendedName>
</protein>
<feature type="compositionally biased region" description="Basic and acidic residues" evidence="6">
    <location>
        <begin position="190"/>
        <end position="210"/>
    </location>
</feature>
<keyword evidence="8" id="KW-0732">Signal</keyword>
<dbReference type="EMBL" id="CAIIXF020000012">
    <property type="protein sequence ID" value="CAH1802139.1"/>
    <property type="molecule type" value="Genomic_DNA"/>
</dbReference>
<feature type="region of interest" description="Disordered" evidence="6">
    <location>
        <begin position="140"/>
        <end position="210"/>
    </location>
</feature>
<keyword evidence="4 5" id="KW-0472">Membrane</keyword>
<evidence type="ECO:0000256" key="8">
    <source>
        <dbReference type="SAM" id="SignalP"/>
    </source>
</evidence>
<evidence type="ECO:0000313" key="10">
    <source>
        <dbReference type="EMBL" id="CAH1802139.1"/>
    </source>
</evidence>
<organism evidence="10 11">
    <name type="scientific">Owenia fusiformis</name>
    <name type="common">Polychaete worm</name>
    <dbReference type="NCBI Taxonomy" id="6347"/>
    <lineage>
        <taxon>Eukaryota</taxon>
        <taxon>Metazoa</taxon>
        <taxon>Spiralia</taxon>
        <taxon>Lophotrochozoa</taxon>
        <taxon>Annelida</taxon>
        <taxon>Polychaeta</taxon>
        <taxon>Sedentaria</taxon>
        <taxon>Canalipalpata</taxon>
        <taxon>Sabellida</taxon>
        <taxon>Oweniida</taxon>
        <taxon>Oweniidae</taxon>
        <taxon>Owenia</taxon>
    </lineage>
</organism>
<evidence type="ECO:0000256" key="4">
    <source>
        <dbReference type="ARBA" id="ARBA00023136"/>
    </source>
</evidence>
<evidence type="ECO:0000256" key="5">
    <source>
        <dbReference type="PROSITE-ProRule" id="PRU01087"/>
    </source>
</evidence>
<sequence>MAIASCMTVMVYLADLLVIDAGRDGTEDQSGWFRLDWNVTYVTCIACALIVLVLVLTIRGWRFFVASQEPIDPGSAHTLQTNDIQQCGEPYPKMPKETNIITPHAEKKSAIDTLDEIMKSTLNNRKDITKDCRHDYTSLFAEGANPQTNDHRDQDPLNTKGKNRQRSQQVNINQERIRPTAVSDIANWGTEKHDDSESKDETNKAGPKGKVDTDGDLFWKSDLMHSCTSNGRIEELFALKRMLDNSERVVKNAIAFVDSVKTPHRYSLGRSPKFDMMKGRRGHLGNKPPALERQVSSSKCHEKIHERPSVQLKDDNGRSSKISQDIIRPTIVSDIANEANCKLKPVDLSLSAVVKDTEKHDEDKRKEQTNQADPKVKENNNDDLGQKADGIHPCPANSHIAELLALQRMLDDSEKVVQNAIAVVASVKTPHRLSLRRSPRVYTKKETRGLCANKPHDLGRQVLSSNVIEKIDEGSVLKHGDDKTPDVDIMVNDAVVPKIKTKQVSFKKPQDGGVAIMEIPGRESDKYSKEKKNTFRKSVKRAMAPMKPTKLINLCKTLKNRLKKGKSAKEQIAPACCVNDGVTELQRTLQVVQNVPTYGDMAEIDKVYKNDLRTIVALKSEIICIIQAIPAEECIQIIDNCADSMGQFEAIFLLYFGSHIPITIFIDAQAVFPQWIYPKIAVDLLEWYKVEIKDQMIALSPAWFQSFVICELTMQFPFFFVACYAFWKGNCPWIRIPSIVYGTHVATTLVPILAHIWWGDFVESKKYPAPLTYNEKMTLTGIYLPYILVPLLLLYVMLFTDRYTDKKQKRS</sequence>
<evidence type="ECO:0000259" key="9">
    <source>
        <dbReference type="PROSITE" id="PS51751"/>
    </source>
</evidence>
<feature type="region of interest" description="Disordered" evidence="6">
    <location>
        <begin position="357"/>
        <end position="383"/>
    </location>
</feature>
<feature type="transmembrane region" description="Helical" evidence="7">
    <location>
        <begin position="739"/>
        <end position="758"/>
    </location>
</feature>
<feature type="transmembrane region" description="Helical" evidence="7">
    <location>
        <begin position="778"/>
        <end position="800"/>
    </location>
</feature>
<dbReference type="AlphaFoldDB" id="A0A8S4Q9D0"/>
<feature type="domain" description="EXPERA" evidence="9">
    <location>
        <begin position="648"/>
        <end position="794"/>
    </location>
</feature>
<dbReference type="Proteomes" id="UP000749559">
    <property type="component" value="Unassembled WGS sequence"/>
</dbReference>
<feature type="transmembrane region" description="Helical" evidence="7">
    <location>
        <begin position="703"/>
        <end position="727"/>
    </location>
</feature>
<comment type="caution">
    <text evidence="10">The sequence shown here is derived from an EMBL/GenBank/DDBJ whole genome shotgun (WGS) entry which is preliminary data.</text>
</comment>
<dbReference type="PANTHER" id="PTHR31204">
    <property type="entry name" value="SIGMA INTRACELLULAR RECEPTOR 2"/>
    <property type="match status" value="1"/>
</dbReference>